<evidence type="ECO:0000313" key="2">
    <source>
        <dbReference type="EMBL" id="KAJ2898351.1"/>
    </source>
</evidence>
<dbReference type="AlphaFoldDB" id="A0AAD5WRC5"/>
<feature type="compositionally biased region" description="Pro residues" evidence="1">
    <location>
        <begin position="79"/>
        <end position="89"/>
    </location>
</feature>
<dbReference type="Proteomes" id="UP001201980">
    <property type="component" value="Unassembled WGS sequence"/>
</dbReference>
<name>A0AAD5WRC5_9PEZI</name>
<reference evidence="2" key="1">
    <citation type="submission" date="2022-07" db="EMBL/GenBank/DDBJ databases">
        <title>Draft genome sequence of Zalerion maritima ATCC 34329, a (micro)plastics degrading marine fungus.</title>
        <authorList>
            <person name="Paco A."/>
            <person name="Goncalves M.F.M."/>
            <person name="Rocha-Santos T.A.P."/>
            <person name="Alves A."/>
        </authorList>
    </citation>
    <scope>NUCLEOTIDE SEQUENCE</scope>
    <source>
        <strain evidence="2">ATCC 34329</strain>
    </source>
</reference>
<sequence>MAPMAHEPALPPEPEHPRPRSSRSLHPDDREQSFEDDTEDEGKATVELAAIMTTSTPVTPGPSSPPLEVLPKPQDFAPPTRPSSTPFPHPEPKSDNIHYARHTPDGSHHPDGMDLSPELGHDGVAEAEMVEPCAESVASLESLPNEMHECIIDHLFGYRVSPTSKSSVGMHRVTTSISTMLRHSRRKELSQLACINPLYRSLVQERLFRHIKIKASISELDQAAIFFLEHSHLRDSVKHIEIWFPVFQPKFATSSVGAPMALPTITDDGFALTTYTLPTDNASLEEVFYFVGTTFPDVQVLTLEGGDRRKAPKVKHCRNGEGVKMSPIGSVKTLVTKGQWNLIRSHEDFKEIISALPSIEEWHGSYSKPKSKGYLTMAPILQNLPCNLTRLNICLEADYRREATCPSFFLKVMAADVHLCTRLALASPALEHISYTGRVCHTFFDVAAKLADPRATRLKSIELHVKNCCRRSSFLHDSGSGITDMSFINAFEQLVLSAIRSMERLTALEFLRIRYIDLDSPVPPLNPFFTLNKGWCSGVWSEKILAELSRVRPRAKFEQLSESFGDIGFVKDGRMLISPDYPRQRVLSLRLANYSMLQGAIAATT</sequence>
<evidence type="ECO:0000313" key="3">
    <source>
        <dbReference type="Proteomes" id="UP001201980"/>
    </source>
</evidence>
<dbReference type="EMBL" id="JAKWBI020000234">
    <property type="protein sequence ID" value="KAJ2898351.1"/>
    <property type="molecule type" value="Genomic_DNA"/>
</dbReference>
<organism evidence="2 3">
    <name type="scientific">Zalerion maritima</name>
    <dbReference type="NCBI Taxonomy" id="339359"/>
    <lineage>
        <taxon>Eukaryota</taxon>
        <taxon>Fungi</taxon>
        <taxon>Dikarya</taxon>
        <taxon>Ascomycota</taxon>
        <taxon>Pezizomycotina</taxon>
        <taxon>Sordariomycetes</taxon>
        <taxon>Lulworthiomycetidae</taxon>
        <taxon>Lulworthiales</taxon>
        <taxon>Lulworthiaceae</taxon>
        <taxon>Zalerion</taxon>
    </lineage>
</organism>
<feature type="compositionally biased region" description="Basic and acidic residues" evidence="1">
    <location>
        <begin position="90"/>
        <end position="112"/>
    </location>
</feature>
<comment type="caution">
    <text evidence="2">The sequence shown here is derived from an EMBL/GenBank/DDBJ whole genome shotgun (WGS) entry which is preliminary data.</text>
</comment>
<accession>A0AAD5WRC5</accession>
<keyword evidence="3" id="KW-1185">Reference proteome</keyword>
<protein>
    <submittedName>
        <fullName evidence="2">Uncharacterized protein</fullName>
    </submittedName>
</protein>
<feature type="region of interest" description="Disordered" evidence="1">
    <location>
        <begin position="1"/>
        <end position="120"/>
    </location>
</feature>
<gene>
    <name evidence="2" type="ORF">MKZ38_003979</name>
</gene>
<evidence type="ECO:0000256" key="1">
    <source>
        <dbReference type="SAM" id="MobiDB-lite"/>
    </source>
</evidence>
<proteinExistence type="predicted"/>